<protein>
    <recommendedName>
        <fullName evidence="1">DUF4268 domain-containing protein</fullName>
    </recommendedName>
</protein>
<dbReference type="HOGENOM" id="CLU_064448_0_0_9"/>
<evidence type="ECO:0000313" key="2">
    <source>
        <dbReference type="EMBL" id="EFV00561.1"/>
    </source>
</evidence>
<dbReference type="InterPro" id="IPR025364">
    <property type="entry name" value="DUF4268"/>
</dbReference>
<organism evidence="2 3">
    <name type="scientific">Pseudoramibacter alactolyticus ATCC 23263</name>
    <dbReference type="NCBI Taxonomy" id="887929"/>
    <lineage>
        <taxon>Bacteria</taxon>
        <taxon>Bacillati</taxon>
        <taxon>Bacillota</taxon>
        <taxon>Clostridia</taxon>
        <taxon>Eubacteriales</taxon>
        <taxon>Eubacteriaceae</taxon>
        <taxon>Pseudoramibacter</taxon>
    </lineage>
</organism>
<gene>
    <name evidence="2" type="ORF">HMP0721_2378</name>
</gene>
<dbReference type="EMBL" id="AEQN01000033">
    <property type="protein sequence ID" value="EFV00561.1"/>
    <property type="molecule type" value="Genomic_DNA"/>
</dbReference>
<dbReference type="OrthoDB" id="570199at2"/>
<name>E6MK42_9FIRM</name>
<keyword evidence="3" id="KW-1185">Reference proteome</keyword>
<reference evidence="2 3" key="1">
    <citation type="submission" date="2010-12" db="EMBL/GenBank/DDBJ databases">
        <authorList>
            <person name="Muzny D."/>
            <person name="Qin X."/>
            <person name="Deng J."/>
            <person name="Jiang H."/>
            <person name="Liu Y."/>
            <person name="Qu J."/>
            <person name="Song X.-Z."/>
            <person name="Zhang L."/>
            <person name="Thornton R."/>
            <person name="Coyle M."/>
            <person name="Francisco L."/>
            <person name="Jackson L."/>
            <person name="Javaid M."/>
            <person name="Korchina V."/>
            <person name="Kovar C."/>
            <person name="Mata R."/>
            <person name="Mathew T."/>
            <person name="Ngo R."/>
            <person name="Nguyen L."/>
            <person name="Nguyen N."/>
            <person name="Okwuonu G."/>
            <person name="Ongeri F."/>
            <person name="Pham C."/>
            <person name="Simmons D."/>
            <person name="Wilczek-Boney K."/>
            <person name="Hale W."/>
            <person name="Jakkamsetti A."/>
            <person name="Pham P."/>
            <person name="Ruth R."/>
            <person name="San Lucas F."/>
            <person name="Warren J."/>
            <person name="Zhang J."/>
            <person name="Zhao Z."/>
            <person name="Zhou C."/>
            <person name="Zhu D."/>
            <person name="Lee S."/>
            <person name="Bess C."/>
            <person name="Blankenburg K."/>
            <person name="Forbes L."/>
            <person name="Fu Q."/>
            <person name="Gubbala S."/>
            <person name="Hirani K."/>
            <person name="Jayaseelan J.C."/>
            <person name="Lara F."/>
            <person name="Munidasa M."/>
            <person name="Palculict T."/>
            <person name="Patil S."/>
            <person name="Pu L.-L."/>
            <person name="Saada N."/>
            <person name="Tang L."/>
            <person name="Weissenberger G."/>
            <person name="Zhu Y."/>
            <person name="Hemphill L."/>
            <person name="Shang Y."/>
            <person name="Youmans B."/>
            <person name="Ayvaz T."/>
            <person name="Ross M."/>
            <person name="Santibanez J."/>
            <person name="Aqrawi P."/>
            <person name="Gross S."/>
            <person name="Joshi V."/>
            <person name="Fowler G."/>
            <person name="Nazareth L."/>
            <person name="Reid J."/>
            <person name="Worley K."/>
            <person name="Petrosino J."/>
            <person name="Highlander S."/>
            <person name="Gibbs R."/>
        </authorList>
    </citation>
    <scope>NUCLEOTIDE SEQUENCE [LARGE SCALE GENOMIC DNA]</scope>
    <source>
        <strain evidence="2 3">ATCC 23263</strain>
    </source>
</reference>
<dbReference type="STRING" id="887929.HMP0721_2378"/>
<sequence length="316" mass="36567">MNMRNGAVVMHLRKLEAIENLREVWPHEALDFTPWLAEDDHIVILSEAIGLEISVDEIESAVGGFSVDILASETGTERTIIIENQLEDTDHDHLGKLITYASGKSADIIVWVVKHAREEHRSAVEWLNRHTDDQIGIFLCEIKLYRIGNSDPAVKFEVIEKPNDWTKEIRKIAATSKTEQLRLEYWHAFQDYAFQNDDFSKQFNRRKPSKDNWIDYSIGSAACRIVVSQVRTSCQLTVSLYIDDDMALFQTLFENKDSIEAETGLSLDWRPLPGYKASRILATRTVDYDDRMQWSKQFDWLMTVMVKMKKAFAKYL</sequence>
<proteinExistence type="predicted"/>
<accession>E6MK42</accession>
<comment type="caution">
    <text evidence="2">The sequence shown here is derived from an EMBL/GenBank/DDBJ whole genome shotgun (WGS) entry which is preliminary data.</text>
</comment>
<feature type="domain" description="DUF4268" evidence="1">
    <location>
        <begin position="181"/>
        <end position="316"/>
    </location>
</feature>
<dbReference type="eggNOG" id="COG1637">
    <property type="taxonomic scope" value="Bacteria"/>
</dbReference>
<dbReference type="Proteomes" id="UP000004754">
    <property type="component" value="Unassembled WGS sequence"/>
</dbReference>
<evidence type="ECO:0000259" key="1">
    <source>
        <dbReference type="Pfam" id="PF14088"/>
    </source>
</evidence>
<dbReference type="AlphaFoldDB" id="E6MK42"/>
<dbReference type="Pfam" id="PF14088">
    <property type="entry name" value="DUF4268"/>
    <property type="match status" value="1"/>
</dbReference>
<evidence type="ECO:0000313" key="3">
    <source>
        <dbReference type="Proteomes" id="UP000004754"/>
    </source>
</evidence>